<reference evidence="2" key="1">
    <citation type="journal article" date="2019" name="Int. J. Syst. Evol. Microbiol.">
        <title>The Global Catalogue of Microorganisms (GCM) 10K type strain sequencing project: providing services to taxonomists for standard genome sequencing and annotation.</title>
        <authorList>
            <consortium name="The Broad Institute Genomics Platform"/>
            <consortium name="The Broad Institute Genome Sequencing Center for Infectious Disease"/>
            <person name="Wu L."/>
            <person name="Ma J."/>
        </authorList>
    </citation>
    <scope>NUCLEOTIDE SEQUENCE [LARGE SCALE GENOMIC DNA]</scope>
    <source>
        <strain evidence="2">CGMCC 4.1469</strain>
    </source>
</reference>
<evidence type="ECO:0008006" key="3">
    <source>
        <dbReference type="Google" id="ProtNLM"/>
    </source>
</evidence>
<keyword evidence="2" id="KW-1185">Reference proteome</keyword>
<dbReference type="Proteomes" id="UP001596067">
    <property type="component" value="Unassembled WGS sequence"/>
</dbReference>
<protein>
    <recommendedName>
        <fullName evidence="3">Secreted protein</fullName>
    </recommendedName>
</protein>
<accession>A0ABW1F9N5</accession>
<dbReference type="RefSeq" id="WP_313761240.1">
    <property type="nucleotide sequence ID" value="NZ_JBHSOD010000089.1"/>
</dbReference>
<comment type="caution">
    <text evidence="1">The sequence shown here is derived from an EMBL/GenBank/DDBJ whole genome shotgun (WGS) entry which is preliminary data.</text>
</comment>
<gene>
    <name evidence="1" type="ORF">ACFP0N_37365</name>
</gene>
<proteinExistence type="predicted"/>
<organism evidence="1 2">
    <name type="scientific">Kitasatospora aburaviensis</name>
    <dbReference type="NCBI Taxonomy" id="67265"/>
    <lineage>
        <taxon>Bacteria</taxon>
        <taxon>Bacillati</taxon>
        <taxon>Actinomycetota</taxon>
        <taxon>Actinomycetes</taxon>
        <taxon>Kitasatosporales</taxon>
        <taxon>Streptomycetaceae</taxon>
        <taxon>Kitasatospora</taxon>
    </lineage>
</organism>
<sequence>MDIAAVAIAVTGVAGTLGAALLTQRGAERAKRRELELGQAFQETRENLALRRGCYTRLYRDARQFATALNRHLHVLRDRTPGEDDVRALDEAKEAHRNHWSEALMVAPDAVIAPGDTANQALTRVYGMVKRLEQGDARPGESLRSAAEAQHELWGLIKTMRHAMRRDLGVAGEF</sequence>
<dbReference type="EMBL" id="JBHSOD010000089">
    <property type="protein sequence ID" value="MFC5890637.1"/>
    <property type="molecule type" value="Genomic_DNA"/>
</dbReference>
<evidence type="ECO:0000313" key="2">
    <source>
        <dbReference type="Proteomes" id="UP001596067"/>
    </source>
</evidence>
<name>A0ABW1F9N5_9ACTN</name>
<evidence type="ECO:0000313" key="1">
    <source>
        <dbReference type="EMBL" id="MFC5890637.1"/>
    </source>
</evidence>